<feature type="compositionally biased region" description="Polar residues" evidence="1">
    <location>
        <begin position="56"/>
        <end position="71"/>
    </location>
</feature>
<feature type="region of interest" description="Disordered" evidence="1">
    <location>
        <begin position="56"/>
        <end position="82"/>
    </location>
</feature>
<sequence>VFTIGLNTWHPIRVLSSSLSSSPRFLPLVNFLSPFSATMVQTKNLSFRAIDFETTSKSVSNGESPRSNGSAFESKRGYFYVR</sequence>
<keyword evidence="3" id="KW-1185">Reference proteome</keyword>
<dbReference type="AlphaFoldDB" id="A0A2P5CRD9"/>
<accession>A0A2P5CRD9</accession>
<evidence type="ECO:0000313" key="3">
    <source>
        <dbReference type="Proteomes" id="UP000237105"/>
    </source>
</evidence>
<dbReference type="Proteomes" id="UP000237105">
    <property type="component" value="Unassembled WGS sequence"/>
</dbReference>
<evidence type="ECO:0000313" key="2">
    <source>
        <dbReference type="EMBL" id="PON63583.1"/>
    </source>
</evidence>
<reference evidence="3" key="1">
    <citation type="submission" date="2016-06" db="EMBL/GenBank/DDBJ databases">
        <title>Parallel loss of symbiosis genes in relatives of nitrogen-fixing non-legume Parasponia.</title>
        <authorList>
            <person name="Van Velzen R."/>
            <person name="Holmer R."/>
            <person name="Bu F."/>
            <person name="Rutten L."/>
            <person name="Van Zeijl A."/>
            <person name="Liu W."/>
            <person name="Santuari L."/>
            <person name="Cao Q."/>
            <person name="Sharma T."/>
            <person name="Shen D."/>
            <person name="Roswanjaya Y."/>
            <person name="Wardhani T."/>
            <person name="Kalhor M.S."/>
            <person name="Jansen J."/>
            <person name="Van den Hoogen J."/>
            <person name="Gungor B."/>
            <person name="Hartog M."/>
            <person name="Hontelez J."/>
            <person name="Verver J."/>
            <person name="Yang W.-C."/>
            <person name="Schijlen E."/>
            <person name="Repin R."/>
            <person name="Schilthuizen M."/>
            <person name="Schranz E."/>
            <person name="Heidstra R."/>
            <person name="Miyata K."/>
            <person name="Fedorova E."/>
            <person name="Kohlen W."/>
            <person name="Bisseling T."/>
            <person name="Smit S."/>
            <person name="Geurts R."/>
        </authorList>
    </citation>
    <scope>NUCLEOTIDE SEQUENCE [LARGE SCALE GENOMIC DNA]</scope>
    <source>
        <strain evidence="3">cv. WU1-14</strain>
    </source>
</reference>
<proteinExistence type="predicted"/>
<evidence type="ECO:0000256" key="1">
    <source>
        <dbReference type="SAM" id="MobiDB-lite"/>
    </source>
</evidence>
<feature type="non-terminal residue" evidence="2">
    <location>
        <position position="1"/>
    </location>
</feature>
<dbReference type="EMBL" id="JXTB01000103">
    <property type="protein sequence ID" value="PON63583.1"/>
    <property type="molecule type" value="Genomic_DNA"/>
</dbReference>
<protein>
    <submittedName>
        <fullName evidence="2">Uncharacterized protein</fullName>
    </submittedName>
</protein>
<organism evidence="2 3">
    <name type="scientific">Parasponia andersonii</name>
    <name type="common">Sponia andersonii</name>
    <dbReference type="NCBI Taxonomy" id="3476"/>
    <lineage>
        <taxon>Eukaryota</taxon>
        <taxon>Viridiplantae</taxon>
        <taxon>Streptophyta</taxon>
        <taxon>Embryophyta</taxon>
        <taxon>Tracheophyta</taxon>
        <taxon>Spermatophyta</taxon>
        <taxon>Magnoliopsida</taxon>
        <taxon>eudicotyledons</taxon>
        <taxon>Gunneridae</taxon>
        <taxon>Pentapetalae</taxon>
        <taxon>rosids</taxon>
        <taxon>fabids</taxon>
        <taxon>Rosales</taxon>
        <taxon>Cannabaceae</taxon>
        <taxon>Parasponia</taxon>
    </lineage>
</organism>
<comment type="caution">
    <text evidence="2">The sequence shown here is derived from an EMBL/GenBank/DDBJ whole genome shotgun (WGS) entry which is preliminary data.</text>
</comment>
<gene>
    <name evidence="2" type="ORF">PanWU01x14_130570</name>
</gene>
<name>A0A2P5CRD9_PARAD</name>